<sequence>MNTSNTATTDTNTISPPSSLYTGNVKRNGTEPTNESGQLKIVGKSNSISKFDKTAKDVVSKEEASDIVENLYELTDMLQTSLTFQVDEKSDSVVIKVIDKKNNGVIRQIPNEDILKLREKMDEMTGLLLSESV</sequence>
<dbReference type="AlphaFoldDB" id="C0QA32"/>
<proteinExistence type="predicted"/>
<dbReference type="InterPro" id="IPR005186">
    <property type="entry name" value="FlaG"/>
</dbReference>
<dbReference type="OrthoDB" id="8481134at2"/>
<organism evidence="2 3">
    <name type="scientific">Desulforapulum autotrophicum (strain ATCC 43914 / DSM 3382 / VKM B-1955 / HRM2)</name>
    <name type="common">Desulfobacterium autotrophicum</name>
    <dbReference type="NCBI Taxonomy" id="177437"/>
    <lineage>
        <taxon>Bacteria</taxon>
        <taxon>Pseudomonadati</taxon>
        <taxon>Thermodesulfobacteriota</taxon>
        <taxon>Desulfobacteria</taxon>
        <taxon>Desulfobacterales</taxon>
        <taxon>Desulfobacteraceae</taxon>
        <taxon>Desulforapulum</taxon>
    </lineage>
</organism>
<dbReference type="RefSeq" id="WP_015905496.1">
    <property type="nucleotide sequence ID" value="NC_012108.1"/>
</dbReference>
<dbReference type="SUPFAM" id="SSF160214">
    <property type="entry name" value="FlaG-like"/>
    <property type="match status" value="1"/>
</dbReference>
<dbReference type="Pfam" id="PF03646">
    <property type="entry name" value="FlaG"/>
    <property type="match status" value="1"/>
</dbReference>
<dbReference type="HOGENOM" id="CLU_1903277_0_0_7"/>
<feature type="compositionally biased region" description="Polar residues" evidence="1">
    <location>
        <begin position="14"/>
        <end position="37"/>
    </location>
</feature>
<feature type="compositionally biased region" description="Low complexity" evidence="1">
    <location>
        <begin position="1"/>
        <end position="13"/>
    </location>
</feature>
<gene>
    <name evidence="2" type="primary">flaG</name>
    <name evidence="2" type="ordered locus">HRM2_36920</name>
</gene>
<dbReference type="STRING" id="177437.HRM2_36920"/>
<dbReference type="InterPro" id="IPR035924">
    <property type="entry name" value="FlaG-like_sf"/>
</dbReference>
<dbReference type="Gene3D" id="3.30.160.170">
    <property type="entry name" value="FlaG-like"/>
    <property type="match status" value="1"/>
</dbReference>
<dbReference type="KEGG" id="dat:HRM2_36920"/>
<dbReference type="PANTHER" id="PTHR37166">
    <property type="entry name" value="PROTEIN FLAG"/>
    <property type="match status" value="1"/>
</dbReference>
<reference evidence="2 3" key="1">
    <citation type="journal article" date="2009" name="Environ. Microbiol.">
        <title>Genome sequence of Desulfobacterium autotrophicum HRM2, a marine sulfate reducer oxidizing organic carbon completely to carbon dioxide.</title>
        <authorList>
            <person name="Strittmatter A.W."/>
            <person name="Liesegang H."/>
            <person name="Rabus R."/>
            <person name="Decker I."/>
            <person name="Amann J."/>
            <person name="Andres S."/>
            <person name="Henne A."/>
            <person name="Fricke W.F."/>
            <person name="Martinez-Arias R."/>
            <person name="Bartels D."/>
            <person name="Goesmann A."/>
            <person name="Krause L."/>
            <person name="Puehler A."/>
            <person name="Klenk H.P."/>
            <person name="Richter M."/>
            <person name="Schuler M."/>
            <person name="Gloeckner F.O."/>
            <person name="Meyerdierks A."/>
            <person name="Gottschalk G."/>
            <person name="Amann R."/>
        </authorList>
    </citation>
    <scope>NUCLEOTIDE SEQUENCE [LARGE SCALE GENOMIC DNA]</scope>
    <source>
        <strain evidence="3">ATCC 43914 / DSM 3382 / HRM2</strain>
    </source>
</reference>
<accession>C0QA32</accession>
<keyword evidence="3" id="KW-1185">Reference proteome</keyword>
<evidence type="ECO:0000256" key="1">
    <source>
        <dbReference type="SAM" id="MobiDB-lite"/>
    </source>
</evidence>
<dbReference type="EMBL" id="CP001087">
    <property type="protein sequence ID" value="ACN16750.1"/>
    <property type="molecule type" value="Genomic_DNA"/>
</dbReference>
<dbReference type="Proteomes" id="UP000000442">
    <property type="component" value="Chromosome"/>
</dbReference>
<name>C0QA32_DESAH</name>
<evidence type="ECO:0000313" key="3">
    <source>
        <dbReference type="Proteomes" id="UP000000442"/>
    </source>
</evidence>
<feature type="region of interest" description="Disordered" evidence="1">
    <location>
        <begin position="1"/>
        <end position="38"/>
    </location>
</feature>
<evidence type="ECO:0000313" key="2">
    <source>
        <dbReference type="EMBL" id="ACN16750.1"/>
    </source>
</evidence>
<dbReference type="eggNOG" id="COG1334">
    <property type="taxonomic scope" value="Bacteria"/>
</dbReference>
<dbReference type="PANTHER" id="PTHR37166:SF1">
    <property type="entry name" value="PROTEIN FLAG"/>
    <property type="match status" value="1"/>
</dbReference>
<protein>
    <submittedName>
        <fullName evidence="2">FlaG</fullName>
    </submittedName>
</protein>